<feature type="non-terminal residue" evidence="1">
    <location>
        <position position="179"/>
    </location>
</feature>
<evidence type="ECO:0000313" key="1">
    <source>
        <dbReference type="EMBL" id="CAB4173580.1"/>
    </source>
</evidence>
<dbReference type="EMBL" id="LR796902">
    <property type="protein sequence ID" value="CAB4173580.1"/>
    <property type="molecule type" value="Genomic_DNA"/>
</dbReference>
<organism evidence="1">
    <name type="scientific">uncultured Caudovirales phage</name>
    <dbReference type="NCBI Taxonomy" id="2100421"/>
    <lineage>
        <taxon>Viruses</taxon>
        <taxon>Duplodnaviria</taxon>
        <taxon>Heunggongvirae</taxon>
        <taxon>Uroviricota</taxon>
        <taxon>Caudoviricetes</taxon>
        <taxon>Peduoviridae</taxon>
        <taxon>Maltschvirus</taxon>
        <taxon>Maltschvirus maltsch</taxon>
    </lineage>
</organism>
<gene>
    <name evidence="1" type="ORF">UFOVP956_37</name>
</gene>
<protein>
    <submittedName>
        <fullName evidence="1">Uncharacterized protein</fullName>
    </submittedName>
</protein>
<reference evidence="1" key="1">
    <citation type="submission" date="2020-05" db="EMBL/GenBank/DDBJ databases">
        <authorList>
            <person name="Chiriac C."/>
            <person name="Salcher M."/>
            <person name="Ghai R."/>
            <person name="Kavagutti S V."/>
        </authorList>
    </citation>
    <scope>NUCLEOTIDE SEQUENCE</scope>
</reference>
<accession>A0A6J5PP01</accession>
<proteinExistence type="predicted"/>
<name>A0A6J5PP01_9CAUD</name>
<sequence>MGVVDIFGPVVSSSISVSDPLGKAWFTSQGLLPANTFLEQLNNFPDPPVQFYTGGGNRTLSRSRMLVATGLVSLLGWDLGSAKGEVLFIIGDTRPQGTGGSNANFSFSPSVPGTVFVPAGSNTYIMETNSNRYSIVDAGAGFTVSPTGCVPPPCVGGFPTDGTSTGIACYYKASTGAIK</sequence>